<reference evidence="12 13" key="1">
    <citation type="submission" date="2017-05" db="EMBL/GenBank/DDBJ databases">
        <title>Genomic insights into alkan degradation activity of Oleiphilus messinensis.</title>
        <authorList>
            <person name="Kozyavkin S.A."/>
            <person name="Slesarev A.I."/>
            <person name="Golyshin P.N."/>
            <person name="Korzhenkov A."/>
            <person name="Golyshina O.N."/>
            <person name="Toshchakov S.V."/>
        </authorList>
    </citation>
    <scope>NUCLEOTIDE SEQUENCE [LARGE SCALE GENOMIC DNA]</scope>
    <source>
        <strain evidence="12 13">ME102</strain>
    </source>
</reference>
<dbReference type="Gene3D" id="1.10.510.10">
    <property type="entry name" value="Transferase(Phosphotransferase) domain 1"/>
    <property type="match status" value="1"/>
</dbReference>
<feature type="domain" description="HAMP" evidence="11">
    <location>
        <begin position="478"/>
        <end position="530"/>
    </location>
</feature>
<evidence type="ECO:0000259" key="11">
    <source>
        <dbReference type="PROSITE" id="PS50885"/>
    </source>
</evidence>
<dbReference type="PANTHER" id="PTHR43289:SF6">
    <property type="entry name" value="SERINE_THREONINE-PROTEIN KINASE NEKL-3"/>
    <property type="match status" value="1"/>
</dbReference>
<protein>
    <submittedName>
        <fullName evidence="12">Serine/threonine protein kinase</fullName>
    </submittedName>
</protein>
<evidence type="ECO:0000259" key="10">
    <source>
        <dbReference type="PROSITE" id="PS50011"/>
    </source>
</evidence>
<name>A0A1Y0I845_9GAMM</name>
<dbReference type="CDD" id="cd14014">
    <property type="entry name" value="STKc_PknB_like"/>
    <property type="match status" value="1"/>
</dbReference>
<accession>A0A1Y0I845</accession>
<dbReference type="Pfam" id="PF00672">
    <property type="entry name" value="HAMP"/>
    <property type="match status" value="1"/>
</dbReference>
<evidence type="ECO:0000256" key="9">
    <source>
        <dbReference type="SAM" id="Phobius"/>
    </source>
</evidence>
<keyword evidence="13" id="KW-1185">Reference proteome</keyword>
<dbReference type="KEGG" id="ome:OLMES_1539"/>
<dbReference type="AlphaFoldDB" id="A0A1Y0I845"/>
<dbReference type="SUPFAM" id="SSF158472">
    <property type="entry name" value="HAMP domain-like"/>
    <property type="match status" value="1"/>
</dbReference>
<feature type="transmembrane region" description="Helical" evidence="9">
    <location>
        <begin position="290"/>
        <end position="310"/>
    </location>
</feature>
<dbReference type="GO" id="GO:0007165">
    <property type="term" value="P:signal transduction"/>
    <property type="evidence" value="ECO:0007669"/>
    <property type="project" value="InterPro"/>
</dbReference>
<dbReference type="InterPro" id="IPR008271">
    <property type="entry name" value="Ser/Thr_kinase_AS"/>
</dbReference>
<evidence type="ECO:0000256" key="7">
    <source>
        <dbReference type="ARBA" id="ARBA00048679"/>
    </source>
</evidence>
<evidence type="ECO:0000313" key="13">
    <source>
        <dbReference type="Proteomes" id="UP000196027"/>
    </source>
</evidence>
<evidence type="ECO:0000256" key="1">
    <source>
        <dbReference type="ARBA" id="ARBA00022527"/>
    </source>
</evidence>
<dbReference type="EMBL" id="CP021425">
    <property type="protein sequence ID" value="ARU55614.1"/>
    <property type="molecule type" value="Genomic_DNA"/>
</dbReference>
<dbReference type="InterPro" id="IPR000719">
    <property type="entry name" value="Prot_kinase_dom"/>
</dbReference>
<sequence length="560" mass="62356">MMTPGMKIGRYEIVEKIGSGAMASVFRAFDRDINRTDAIKVLKEDMCIDQQFLTRFLSEAKAAGVLSHPNIVTIYDVGRAGNTPYIVMELVEGGTLADWMTQGEPMDIKRVLRIAIQVARALDYAHRHRIVHRDVKPGNIIFMPDGESVKLADFGIAHLEGSSQTQHGTVLGTPRYMSPEQAMGEALDGRSDLFSLGVILYELLTGRPAFDSRSMAQLMDDIRQKQPDLMSQLPKSIPKGLLHILQSLLEKKASKRPSTGHEVAVILQAELNAILDAEHRSEYLPFHYKWALIMGGIVTMILVVSVTAILRIQNQVLTDHAIDSGISLANFIAVESAIPVLGEDWITLESLVKEASERNTFQYLSITDHSGVVQVATDPDLVGHRIPEFTIVNRSDANSEQLFVAKETVVREIRRDEGQLIFEFQTPIAFNQVNIGQVRLGLSQDRLVVVKQVTTILMVILSIVTLLSVTLVLFIFGRLVGGGLTVLNHAMVEFSEGHFSRRISNQRNDEIGDLYNKFNLLADSVQQRLHREHEDTANAPQAEKKSGNKTVVELVKPKKR</sequence>
<dbReference type="SMART" id="SM00304">
    <property type="entry name" value="HAMP"/>
    <property type="match status" value="1"/>
</dbReference>
<keyword evidence="3" id="KW-0547">Nucleotide-binding</keyword>
<evidence type="ECO:0000256" key="5">
    <source>
        <dbReference type="ARBA" id="ARBA00022840"/>
    </source>
</evidence>
<keyword evidence="4 12" id="KW-0418">Kinase</keyword>
<proteinExistence type="predicted"/>
<evidence type="ECO:0000256" key="2">
    <source>
        <dbReference type="ARBA" id="ARBA00022679"/>
    </source>
</evidence>
<feature type="region of interest" description="Disordered" evidence="8">
    <location>
        <begin position="531"/>
        <end position="560"/>
    </location>
</feature>
<dbReference type="Pfam" id="PF00069">
    <property type="entry name" value="Pkinase"/>
    <property type="match status" value="1"/>
</dbReference>
<keyword evidence="9" id="KW-0472">Membrane</keyword>
<dbReference type="Gene3D" id="3.30.200.20">
    <property type="entry name" value="Phosphorylase Kinase, domain 1"/>
    <property type="match status" value="1"/>
</dbReference>
<keyword evidence="2" id="KW-0808">Transferase</keyword>
<keyword evidence="1 12" id="KW-0723">Serine/threonine-protein kinase</keyword>
<feature type="compositionally biased region" description="Basic and acidic residues" evidence="8">
    <location>
        <begin position="531"/>
        <end position="546"/>
    </location>
</feature>
<dbReference type="OrthoDB" id="9801841at2"/>
<comment type="catalytic activity">
    <reaction evidence="6">
        <text>L-threonyl-[protein] + ATP = O-phospho-L-threonyl-[protein] + ADP + H(+)</text>
        <dbReference type="Rhea" id="RHEA:46608"/>
        <dbReference type="Rhea" id="RHEA-COMP:11060"/>
        <dbReference type="Rhea" id="RHEA-COMP:11605"/>
        <dbReference type="ChEBI" id="CHEBI:15378"/>
        <dbReference type="ChEBI" id="CHEBI:30013"/>
        <dbReference type="ChEBI" id="CHEBI:30616"/>
        <dbReference type="ChEBI" id="CHEBI:61977"/>
        <dbReference type="ChEBI" id="CHEBI:456216"/>
        <dbReference type="EC" id="2.7.11.1"/>
    </reaction>
</comment>
<evidence type="ECO:0000256" key="8">
    <source>
        <dbReference type="SAM" id="MobiDB-lite"/>
    </source>
</evidence>
<gene>
    <name evidence="12" type="ORF">OLMES_1539</name>
</gene>
<evidence type="ECO:0000256" key="3">
    <source>
        <dbReference type="ARBA" id="ARBA00022741"/>
    </source>
</evidence>
<comment type="catalytic activity">
    <reaction evidence="7">
        <text>L-seryl-[protein] + ATP = O-phospho-L-seryl-[protein] + ADP + H(+)</text>
        <dbReference type="Rhea" id="RHEA:17989"/>
        <dbReference type="Rhea" id="RHEA-COMP:9863"/>
        <dbReference type="Rhea" id="RHEA-COMP:11604"/>
        <dbReference type="ChEBI" id="CHEBI:15378"/>
        <dbReference type="ChEBI" id="CHEBI:29999"/>
        <dbReference type="ChEBI" id="CHEBI:30616"/>
        <dbReference type="ChEBI" id="CHEBI:83421"/>
        <dbReference type="ChEBI" id="CHEBI:456216"/>
        <dbReference type="EC" id="2.7.11.1"/>
    </reaction>
</comment>
<keyword evidence="9" id="KW-0812">Transmembrane</keyword>
<dbReference type="Gene3D" id="6.10.340.10">
    <property type="match status" value="1"/>
</dbReference>
<dbReference type="PANTHER" id="PTHR43289">
    <property type="entry name" value="MITOGEN-ACTIVATED PROTEIN KINASE KINASE KINASE 20-RELATED"/>
    <property type="match status" value="1"/>
</dbReference>
<dbReference type="RefSeq" id="WP_087460699.1">
    <property type="nucleotide sequence ID" value="NZ_CP021425.1"/>
</dbReference>
<keyword evidence="5" id="KW-0067">ATP-binding</keyword>
<dbReference type="SUPFAM" id="SSF56112">
    <property type="entry name" value="Protein kinase-like (PK-like)"/>
    <property type="match status" value="1"/>
</dbReference>
<organism evidence="12 13">
    <name type="scientific">Oleiphilus messinensis</name>
    <dbReference type="NCBI Taxonomy" id="141451"/>
    <lineage>
        <taxon>Bacteria</taxon>
        <taxon>Pseudomonadati</taxon>
        <taxon>Pseudomonadota</taxon>
        <taxon>Gammaproteobacteria</taxon>
        <taxon>Oceanospirillales</taxon>
        <taxon>Oleiphilaceae</taxon>
        <taxon>Oleiphilus</taxon>
    </lineage>
</organism>
<keyword evidence="9" id="KW-1133">Transmembrane helix</keyword>
<dbReference type="GO" id="GO:0005524">
    <property type="term" value="F:ATP binding"/>
    <property type="evidence" value="ECO:0007669"/>
    <property type="project" value="UniProtKB-KW"/>
</dbReference>
<dbReference type="PROSITE" id="PS50011">
    <property type="entry name" value="PROTEIN_KINASE_DOM"/>
    <property type="match status" value="1"/>
</dbReference>
<evidence type="ECO:0000256" key="4">
    <source>
        <dbReference type="ARBA" id="ARBA00022777"/>
    </source>
</evidence>
<dbReference type="GO" id="GO:0016020">
    <property type="term" value="C:membrane"/>
    <property type="evidence" value="ECO:0007669"/>
    <property type="project" value="InterPro"/>
</dbReference>
<dbReference type="SMART" id="SM00220">
    <property type="entry name" value="S_TKc"/>
    <property type="match status" value="1"/>
</dbReference>
<dbReference type="GO" id="GO:0004674">
    <property type="term" value="F:protein serine/threonine kinase activity"/>
    <property type="evidence" value="ECO:0007669"/>
    <property type="project" value="UniProtKB-KW"/>
</dbReference>
<dbReference type="PROSITE" id="PS50885">
    <property type="entry name" value="HAMP"/>
    <property type="match status" value="1"/>
</dbReference>
<evidence type="ECO:0000256" key="6">
    <source>
        <dbReference type="ARBA" id="ARBA00047899"/>
    </source>
</evidence>
<dbReference type="PROSITE" id="PS00108">
    <property type="entry name" value="PROTEIN_KINASE_ST"/>
    <property type="match status" value="1"/>
</dbReference>
<dbReference type="InterPro" id="IPR011009">
    <property type="entry name" value="Kinase-like_dom_sf"/>
</dbReference>
<feature type="transmembrane region" description="Helical" evidence="9">
    <location>
        <begin position="456"/>
        <end position="476"/>
    </location>
</feature>
<dbReference type="FunFam" id="3.30.200.20:FF:000035">
    <property type="entry name" value="Serine/threonine protein kinase Stk1"/>
    <property type="match status" value="1"/>
</dbReference>
<dbReference type="CDD" id="cd06225">
    <property type="entry name" value="HAMP"/>
    <property type="match status" value="1"/>
</dbReference>
<dbReference type="InterPro" id="IPR003660">
    <property type="entry name" value="HAMP_dom"/>
</dbReference>
<feature type="domain" description="Protein kinase" evidence="10">
    <location>
        <begin position="11"/>
        <end position="271"/>
    </location>
</feature>
<evidence type="ECO:0000313" key="12">
    <source>
        <dbReference type="EMBL" id="ARU55614.1"/>
    </source>
</evidence>
<dbReference type="Proteomes" id="UP000196027">
    <property type="component" value="Chromosome"/>
</dbReference>